<sequence>MFKRESARAATGKMNKRETVRAATESTVISLPRVKEEGPIVVKVQGQTQAEKFSCWMGRNMKLRYLMRDYCDRTGGVLEYMRFHLDGSRIKPDKTPNDLGLKDGDVTDTNSQQISG</sequence>
<dbReference type="CDD" id="cd01763">
    <property type="entry name" value="Ubl_SUMO_like"/>
    <property type="match status" value="1"/>
</dbReference>
<feature type="domain" description="Rad60/SUMO-like" evidence="2">
    <location>
        <begin position="40"/>
        <end position="106"/>
    </location>
</feature>
<protein>
    <recommendedName>
        <fullName evidence="2">Rad60/SUMO-like domain-containing protein</fullName>
    </recommendedName>
</protein>
<evidence type="ECO:0000313" key="3">
    <source>
        <dbReference type="EMBL" id="KAE8702127.1"/>
    </source>
</evidence>
<dbReference type="EMBL" id="VEPZ02001011">
    <property type="protein sequence ID" value="KAE8702127.1"/>
    <property type="molecule type" value="Genomic_DNA"/>
</dbReference>
<dbReference type="PANTHER" id="PTHR10562">
    <property type="entry name" value="SMALL UBIQUITIN-RELATED MODIFIER"/>
    <property type="match status" value="1"/>
</dbReference>
<dbReference type="AlphaFoldDB" id="A0A6A3AE93"/>
<feature type="compositionally biased region" description="Basic and acidic residues" evidence="1">
    <location>
        <begin position="88"/>
        <end position="105"/>
    </location>
</feature>
<feature type="compositionally biased region" description="Polar residues" evidence="1">
    <location>
        <begin position="107"/>
        <end position="116"/>
    </location>
</feature>
<comment type="caution">
    <text evidence="3">The sequence shown here is derived from an EMBL/GenBank/DDBJ whole genome shotgun (WGS) entry which is preliminary data.</text>
</comment>
<dbReference type="InterPro" id="IPR022617">
    <property type="entry name" value="Rad60/SUMO-like_dom"/>
</dbReference>
<gene>
    <name evidence="3" type="ORF">F3Y22_tig00110500pilonHSYRG00025</name>
</gene>
<dbReference type="OrthoDB" id="442921at2759"/>
<proteinExistence type="predicted"/>
<evidence type="ECO:0000256" key="1">
    <source>
        <dbReference type="SAM" id="MobiDB-lite"/>
    </source>
</evidence>
<name>A0A6A3AE93_HIBSY</name>
<dbReference type="Gene3D" id="3.10.20.90">
    <property type="entry name" value="Phosphatidylinositol 3-kinase Catalytic Subunit, Chain A, domain 1"/>
    <property type="match status" value="1"/>
</dbReference>
<reference evidence="3" key="1">
    <citation type="submission" date="2019-09" db="EMBL/GenBank/DDBJ databases">
        <title>Draft genome information of white flower Hibiscus syriacus.</title>
        <authorList>
            <person name="Kim Y.-M."/>
        </authorList>
    </citation>
    <scope>NUCLEOTIDE SEQUENCE [LARGE SCALE GENOMIC DNA]</scope>
    <source>
        <strain evidence="3">YM2019G1</strain>
    </source>
</reference>
<organism evidence="3 4">
    <name type="scientific">Hibiscus syriacus</name>
    <name type="common">Rose of Sharon</name>
    <dbReference type="NCBI Taxonomy" id="106335"/>
    <lineage>
        <taxon>Eukaryota</taxon>
        <taxon>Viridiplantae</taxon>
        <taxon>Streptophyta</taxon>
        <taxon>Embryophyta</taxon>
        <taxon>Tracheophyta</taxon>
        <taxon>Spermatophyta</taxon>
        <taxon>Magnoliopsida</taxon>
        <taxon>eudicotyledons</taxon>
        <taxon>Gunneridae</taxon>
        <taxon>Pentapetalae</taxon>
        <taxon>rosids</taxon>
        <taxon>malvids</taxon>
        <taxon>Malvales</taxon>
        <taxon>Malvaceae</taxon>
        <taxon>Malvoideae</taxon>
        <taxon>Hibiscus</taxon>
    </lineage>
</organism>
<dbReference type="SUPFAM" id="SSF54236">
    <property type="entry name" value="Ubiquitin-like"/>
    <property type="match status" value="1"/>
</dbReference>
<evidence type="ECO:0000313" key="4">
    <source>
        <dbReference type="Proteomes" id="UP000436088"/>
    </source>
</evidence>
<evidence type="ECO:0000259" key="2">
    <source>
        <dbReference type="Pfam" id="PF11976"/>
    </source>
</evidence>
<feature type="region of interest" description="Disordered" evidence="1">
    <location>
        <begin position="1"/>
        <end position="24"/>
    </location>
</feature>
<accession>A0A6A3AE93</accession>
<dbReference type="InterPro" id="IPR029071">
    <property type="entry name" value="Ubiquitin-like_domsf"/>
</dbReference>
<feature type="region of interest" description="Disordered" evidence="1">
    <location>
        <begin position="88"/>
        <end position="116"/>
    </location>
</feature>
<dbReference type="Proteomes" id="UP000436088">
    <property type="component" value="Unassembled WGS sequence"/>
</dbReference>
<keyword evidence="4" id="KW-1185">Reference proteome</keyword>
<dbReference type="Pfam" id="PF11976">
    <property type="entry name" value="Rad60-SLD"/>
    <property type="match status" value="1"/>
</dbReference>